<accession>A0A9N8VX42</accession>
<evidence type="ECO:0000313" key="1">
    <source>
        <dbReference type="EMBL" id="CAG8469462.1"/>
    </source>
</evidence>
<evidence type="ECO:0000313" key="2">
    <source>
        <dbReference type="Proteomes" id="UP000789706"/>
    </source>
</evidence>
<organism evidence="1 2">
    <name type="scientific">Diversispora eburnea</name>
    <dbReference type="NCBI Taxonomy" id="1213867"/>
    <lineage>
        <taxon>Eukaryota</taxon>
        <taxon>Fungi</taxon>
        <taxon>Fungi incertae sedis</taxon>
        <taxon>Mucoromycota</taxon>
        <taxon>Glomeromycotina</taxon>
        <taxon>Glomeromycetes</taxon>
        <taxon>Diversisporales</taxon>
        <taxon>Diversisporaceae</taxon>
        <taxon>Diversispora</taxon>
    </lineage>
</organism>
<proteinExistence type="predicted"/>
<reference evidence="1" key="1">
    <citation type="submission" date="2021-06" db="EMBL/GenBank/DDBJ databases">
        <authorList>
            <person name="Kallberg Y."/>
            <person name="Tangrot J."/>
            <person name="Rosling A."/>
        </authorList>
    </citation>
    <scope>NUCLEOTIDE SEQUENCE</scope>
    <source>
        <strain evidence="1">AZ414A</strain>
    </source>
</reference>
<sequence>MVQSLLSSVFSSNNDSSNVDIDIITAPTTNSHNDNKIMKNPENSIDLVTTTIKIVEFSKRNFPSPSMLQQSTTKSLLSEMLKKQVEQQNENDLNQISLIKRKPIMISPNKRNNNIISRKVNINGDDDFDHEHVSEGINPNMNNHENKNLCATTKSLKFGNCPLVVRERVKPTVQREDDNSDEINNENAVDANNACSNVTKVTIDPHPVNWVSSMMHHVKKGIPIPQPTINNLNLDYNLGHNKYRSVHYKHGEEGLFWPMSI</sequence>
<gene>
    <name evidence="1" type="ORF">DEBURN_LOCUS3087</name>
</gene>
<protein>
    <submittedName>
        <fullName evidence="1">8348_t:CDS:1</fullName>
    </submittedName>
</protein>
<dbReference type="AlphaFoldDB" id="A0A9N8VX42"/>
<name>A0A9N8VX42_9GLOM</name>
<keyword evidence="2" id="KW-1185">Reference proteome</keyword>
<dbReference type="OrthoDB" id="2441426at2759"/>
<dbReference type="Proteomes" id="UP000789706">
    <property type="component" value="Unassembled WGS sequence"/>
</dbReference>
<dbReference type="EMBL" id="CAJVPK010000186">
    <property type="protein sequence ID" value="CAG8469462.1"/>
    <property type="molecule type" value="Genomic_DNA"/>
</dbReference>
<comment type="caution">
    <text evidence="1">The sequence shown here is derived from an EMBL/GenBank/DDBJ whole genome shotgun (WGS) entry which is preliminary data.</text>
</comment>